<feature type="region of interest" description="Disordered" evidence="1">
    <location>
        <begin position="390"/>
        <end position="422"/>
    </location>
</feature>
<dbReference type="PANTHER" id="PTHR46541:SF1">
    <property type="entry name" value="ZINC FINGER PROTEIN AEBP2"/>
    <property type="match status" value="1"/>
</dbReference>
<dbReference type="GO" id="GO:0008270">
    <property type="term" value="F:zinc ion binding"/>
    <property type="evidence" value="ECO:0007669"/>
    <property type="project" value="UniProtKB-KW"/>
</dbReference>
<organism evidence="2">
    <name type="scientific">Satyrvirus sp</name>
    <dbReference type="NCBI Taxonomy" id="2487771"/>
    <lineage>
        <taxon>Viruses</taxon>
        <taxon>Varidnaviria</taxon>
        <taxon>Bamfordvirae</taxon>
        <taxon>Nucleocytoviricota</taxon>
        <taxon>Megaviricetes</taxon>
        <taxon>Imitervirales</taxon>
        <taxon>Mimiviridae</taxon>
        <taxon>Megamimivirinae</taxon>
    </lineage>
</organism>
<feature type="region of interest" description="Disordered" evidence="1">
    <location>
        <begin position="579"/>
        <end position="617"/>
    </location>
</feature>
<feature type="compositionally biased region" description="Basic and acidic residues" evidence="1">
    <location>
        <begin position="411"/>
        <end position="422"/>
    </location>
</feature>
<feature type="compositionally biased region" description="Basic and acidic residues" evidence="1">
    <location>
        <begin position="147"/>
        <end position="159"/>
    </location>
</feature>
<dbReference type="InterPro" id="IPR052130">
    <property type="entry name" value="AEBP2/jing_C2H2-ZnF"/>
</dbReference>
<feature type="compositionally biased region" description="Basic and acidic residues" evidence="1">
    <location>
        <begin position="393"/>
        <end position="402"/>
    </location>
</feature>
<sequence length="617" mass="70724">MSGKKRHGKKLETDKKTDYLFDYFMNEDKFNEQLRPEWNEEMDKKIANQLQTQTQIQAQAQAHTQAQTQAPAHNIADNKSVKSVKSVKPTKSDNKSSKKKFELKSDKNNNKNESSFSSSDKANISESNSSATGSSTRSSSNSSIYSHKIDAVHKSEHRKDKKILEQKEVPQEEQQHTPPLLGPNLVENIDKYVETPETKRARSREAYSILQDLVDRYDVKLSRNFSIDDDPDEMEAEYKMHKERRHKFNQVKFYKSILLNIVCGVEFLNDKYDPFSFKLKDWSKQVASDMDDYTEILEEIYEKYKDKGGKMAPEIRLLFAIIMSGVTFHLSQSLFGSGGLNDTIKNNPNILNKFLGGLMKGGQGKNDDEPVETKDAPHNNKNILAAIRKHNQNKSDKMDTKSETNTTDVQSETKHKNLDETLVQERERRLLAEQKAEFETRMRKQNEMFMAQIDQLRNQQLNLPQQLQAQTQAQTQAQAQAQQKPILSPSHVNHILSDVNKKPRFQNNPLFSANQSKNKKTNLSEELSDVFNITESDNISKSTSKQLNKQKTHLDELVESLEDTTDIDVNDIIEDSIKKKKSKNNTRSITKNSTKKRGSESQSDALSTTRKKNVINL</sequence>
<dbReference type="InterPro" id="IPR043910">
    <property type="entry name" value="DUF5767"/>
</dbReference>
<dbReference type="EMBL" id="MK072449">
    <property type="protein sequence ID" value="AYV85370.1"/>
    <property type="molecule type" value="Genomic_DNA"/>
</dbReference>
<name>A0A3G5ADW6_9VIRU</name>
<dbReference type="Pfam" id="PF19071">
    <property type="entry name" value="DUF5767"/>
    <property type="match status" value="1"/>
</dbReference>
<feature type="compositionally biased region" description="Low complexity" evidence="1">
    <location>
        <begin position="111"/>
        <end position="146"/>
    </location>
</feature>
<feature type="compositionally biased region" description="Basic and acidic residues" evidence="1">
    <location>
        <begin position="90"/>
        <end position="110"/>
    </location>
</feature>
<feature type="region of interest" description="Disordered" evidence="1">
    <location>
        <begin position="500"/>
        <end position="521"/>
    </location>
</feature>
<feature type="compositionally biased region" description="Basic and acidic residues" evidence="1">
    <location>
        <begin position="34"/>
        <end position="46"/>
    </location>
</feature>
<feature type="region of interest" description="Disordered" evidence="1">
    <location>
        <begin position="165"/>
        <end position="184"/>
    </location>
</feature>
<dbReference type="PANTHER" id="PTHR46541">
    <property type="entry name" value="ZINC FINGER PROTEIN AEBP2"/>
    <property type="match status" value="1"/>
</dbReference>
<protein>
    <submittedName>
        <fullName evidence="2">Uncharacterized protein</fullName>
    </submittedName>
</protein>
<evidence type="ECO:0000256" key="1">
    <source>
        <dbReference type="SAM" id="MobiDB-lite"/>
    </source>
</evidence>
<feature type="compositionally biased region" description="Polar residues" evidence="1">
    <location>
        <begin position="505"/>
        <end position="516"/>
    </location>
</feature>
<feature type="compositionally biased region" description="Basic and acidic residues" evidence="1">
    <location>
        <begin position="165"/>
        <end position="175"/>
    </location>
</feature>
<accession>A0A3G5ADW6</accession>
<proteinExistence type="predicted"/>
<evidence type="ECO:0000313" key="2">
    <source>
        <dbReference type="EMBL" id="AYV85370.1"/>
    </source>
</evidence>
<reference evidence="2" key="1">
    <citation type="submission" date="2018-10" db="EMBL/GenBank/DDBJ databases">
        <title>Hidden diversity of soil giant viruses.</title>
        <authorList>
            <person name="Schulz F."/>
            <person name="Alteio L."/>
            <person name="Goudeau D."/>
            <person name="Ryan E.M."/>
            <person name="Malmstrom R.R."/>
            <person name="Blanchard J."/>
            <person name="Woyke T."/>
        </authorList>
    </citation>
    <scope>NUCLEOTIDE SEQUENCE</scope>
    <source>
        <strain evidence="2">SAV1</strain>
    </source>
</reference>
<feature type="compositionally biased region" description="Low complexity" evidence="1">
    <location>
        <begin position="47"/>
        <end position="72"/>
    </location>
</feature>
<feature type="region of interest" description="Disordered" evidence="1">
    <location>
        <begin position="34"/>
        <end position="159"/>
    </location>
</feature>
<dbReference type="GO" id="GO:0006357">
    <property type="term" value="P:regulation of transcription by RNA polymerase II"/>
    <property type="evidence" value="ECO:0007669"/>
    <property type="project" value="TreeGrafter"/>
</dbReference>
<gene>
    <name evidence="2" type="ORF">Satyrvirus13_3</name>
</gene>